<dbReference type="EMBL" id="JAEMHL010000010">
    <property type="protein sequence ID" value="MBJ6752034.1"/>
    <property type="molecule type" value="Genomic_DNA"/>
</dbReference>
<dbReference type="PIRSF" id="PIRSF004789">
    <property type="entry name" value="DR1281"/>
    <property type="match status" value="1"/>
</dbReference>
<protein>
    <submittedName>
        <fullName evidence="1">TIGR00282 family metallophosphoesterase</fullName>
    </submittedName>
</protein>
<dbReference type="InterPro" id="IPR029052">
    <property type="entry name" value="Metallo-depent_PP-like"/>
</dbReference>
<dbReference type="SUPFAM" id="SSF56300">
    <property type="entry name" value="Metallo-dependent phosphatases"/>
    <property type="match status" value="1"/>
</dbReference>
<proteinExistence type="predicted"/>
<gene>
    <name evidence="1" type="ORF">JFN91_17605</name>
</gene>
<evidence type="ECO:0000313" key="1">
    <source>
        <dbReference type="EMBL" id="MBJ6752034.1"/>
    </source>
</evidence>
<dbReference type="Pfam" id="PF13277">
    <property type="entry name" value="YmdB"/>
    <property type="match status" value="1"/>
</dbReference>
<dbReference type="Proteomes" id="UP000614714">
    <property type="component" value="Unassembled WGS sequence"/>
</dbReference>
<dbReference type="Gene3D" id="3.60.21.10">
    <property type="match status" value="1"/>
</dbReference>
<dbReference type="RefSeq" id="WP_199390467.1">
    <property type="nucleotide sequence ID" value="NZ_JAEMHL010000010.1"/>
</dbReference>
<comment type="caution">
    <text evidence="1">The sequence shown here is derived from an EMBL/GenBank/DDBJ whole genome shotgun (WGS) entry which is preliminary data.</text>
</comment>
<dbReference type="InterPro" id="IPR005235">
    <property type="entry name" value="YmdB-like"/>
</dbReference>
<dbReference type="CDD" id="cd07382">
    <property type="entry name" value="MPP_DR1281"/>
    <property type="match status" value="1"/>
</dbReference>
<sequence length="262" mass="28665">MPVKLLFIGDVIGKPGREALSRELHRIVDRHMVDLVIANGENAAGGFGLTEETAQDLFKCGVQMITSGNHIWDKKDALEYIKREDRIVRPANYPEGTPGKGTTIVKTPGGVKVGILNLEGRVFMNNLDCPFRCADKEIAKLKEETPIVFVDFHAEATSEKVSLGWYLDGRVAAVIGTHTHVQTADERILTAGTAYMTDAGMTGSFDSVIGVKKEEAILKFVTQRPSKFEVAKKDIRINAVAIEVDEKTGLALNIERINIACG</sequence>
<organism evidence="1 2">
    <name type="scientific">Geomonas anaerohicana</name>
    <dbReference type="NCBI Taxonomy" id="2798583"/>
    <lineage>
        <taxon>Bacteria</taxon>
        <taxon>Pseudomonadati</taxon>
        <taxon>Thermodesulfobacteriota</taxon>
        <taxon>Desulfuromonadia</taxon>
        <taxon>Geobacterales</taxon>
        <taxon>Geobacteraceae</taxon>
        <taxon>Geomonas</taxon>
    </lineage>
</organism>
<evidence type="ECO:0000313" key="2">
    <source>
        <dbReference type="Proteomes" id="UP000614714"/>
    </source>
</evidence>
<dbReference type="PANTHER" id="PTHR36303:SF1">
    <property type="entry name" value="2',3'-CYCLIC-NUCLEOTIDE 2'-PHOSPHODIESTERASE"/>
    <property type="match status" value="1"/>
</dbReference>
<dbReference type="PANTHER" id="PTHR36303">
    <property type="entry name" value="2',3'-CYCLIC-NUCLEOTIDE 2'-PHOSPHODIESTERASE"/>
    <property type="match status" value="1"/>
</dbReference>
<accession>A0ABS0YI71</accession>
<dbReference type="NCBIfam" id="TIGR00282">
    <property type="entry name" value="TIGR00282 family metallophosphoesterase"/>
    <property type="match status" value="1"/>
</dbReference>
<reference evidence="1 2" key="1">
    <citation type="submission" date="2020-12" db="EMBL/GenBank/DDBJ databases">
        <title>Geomonas sp. Red421, isolated from paddy soil.</title>
        <authorList>
            <person name="Xu Z."/>
            <person name="Zhang Z."/>
            <person name="Masuda Y."/>
            <person name="Itoh H."/>
            <person name="Senoo K."/>
        </authorList>
    </citation>
    <scope>NUCLEOTIDE SEQUENCE [LARGE SCALE GENOMIC DNA]</scope>
    <source>
        <strain evidence="1 2">Red421</strain>
    </source>
</reference>
<keyword evidence="2" id="KW-1185">Reference proteome</keyword>
<name>A0ABS0YI71_9BACT</name>